<dbReference type="PANTHER" id="PTHR44067:SF10">
    <property type="entry name" value="S-ADENOSYL-L-METHIONINE-DEPENDENT METHYLTRANSFERASE SUPERFAMILY PROTEIN"/>
    <property type="match status" value="1"/>
</dbReference>
<keyword evidence="3" id="KW-1185">Reference proteome</keyword>
<dbReference type="CDD" id="cd02440">
    <property type="entry name" value="AdoMet_MTases"/>
    <property type="match status" value="1"/>
</dbReference>
<dbReference type="GeneID" id="101503433"/>
<protein>
    <submittedName>
        <fullName evidence="4 5">Uncharacterized protein LOC101503433</fullName>
    </submittedName>
</protein>
<dbReference type="GO" id="GO:0008757">
    <property type="term" value="F:S-adenosylmethionine-dependent methyltransferase activity"/>
    <property type="evidence" value="ECO:0007669"/>
    <property type="project" value="InterPro"/>
</dbReference>
<dbReference type="STRING" id="3827.A0A1S2XE52"/>
<gene>
    <name evidence="4 5" type="primary">LOC101503433</name>
</gene>
<dbReference type="eggNOG" id="ENOG502QRJP">
    <property type="taxonomic scope" value="Eukaryota"/>
</dbReference>
<dbReference type="Proteomes" id="UP000087171">
    <property type="component" value="Chromosome Ca1"/>
</dbReference>
<reference evidence="4 5" key="2">
    <citation type="submission" date="2025-04" db="UniProtKB">
        <authorList>
            <consortium name="RefSeq"/>
        </authorList>
    </citation>
    <scope>IDENTIFICATION</scope>
    <source>
        <tissue evidence="4 5">Etiolated seedlings</tissue>
    </source>
</reference>
<feature type="domain" description="Methyltransferase type 11" evidence="2">
    <location>
        <begin position="370"/>
        <end position="464"/>
    </location>
</feature>
<evidence type="ECO:0000313" key="3">
    <source>
        <dbReference type="Proteomes" id="UP000087171"/>
    </source>
</evidence>
<dbReference type="PANTHER" id="PTHR44067">
    <property type="entry name" value="S-ADENOSYL-L-METHIONINE-DEPENDENT METHYLTRANSFERASE SUPERFAMILY PROTEIN-RELATED"/>
    <property type="match status" value="1"/>
</dbReference>
<organism evidence="3 4">
    <name type="scientific">Cicer arietinum</name>
    <name type="common">Chickpea</name>
    <name type="synonym">Garbanzo</name>
    <dbReference type="NCBI Taxonomy" id="3827"/>
    <lineage>
        <taxon>Eukaryota</taxon>
        <taxon>Viridiplantae</taxon>
        <taxon>Streptophyta</taxon>
        <taxon>Embryophyta</taxon>
        <taxon>Tracheophyta</taxon>
        <taxon>Spermatophyta</taxon>
        <taxon>Magnoliopsida</taxon>
        <taxon>eudicotyledons</taxon>
        <taxon>Gunneridae</taxon>
        <taxon>Pentapetalae</taxon>
        <taxon>rosids</taxon>
        <taxon>fabids</taxon>
        <taxon>Fabales</taxon>
        <taxon>Fabaceae</taxon>
        <taxon>Papilionoideae</taxon>
        <taxon>50 kb inversion clade</taxon>
        <taxon>NPAAA clade</taxon>
        <taxon>Hologalegina</taxon>
        <taxon>IRL clade</taxon>
        <taxon>Cicereae</taxon>
        <taxon>Cicer</taxon>
    </lineage>
</organism>
<dbReference type="InterPro" id="IPR029063">
    <property type="entry name" value="SAM-dependent_MTases_sf"/>
</dbReference>
<dbReference type="RefSeq" id="XP_027187028.1">
    <property type="nucleotide sequence ID" value="XM_027331227.1"/>
</dbReference>
<evidence type="ECO:0000256" key="1">
    <source>
        <dbReference type="SAM" id="Phobius"/>
    </source>
</evidence>
<evidence type="ECO:0000259" key="2">
    <source>
        <dbReference type="Pfam" id="PF08241"/>
    </source>
</evidence>
<reference evidence="3" key="1">
    <citation type="journal article" date="2013" name="Nat. Biotechnol.">
        <title>Draft genome sequence of chickpea (Cicer arietinum) provides a resource for trait improvement.</title>
        <authorList>
            <person name="Varshney R.K."/>
            <person name="Song C."/>
            <person name="Saxena R.K."/>
            <person name="Azam S."/>
            <person name="Yu S."/>
            <person name="Sharpe A.G."/>
            <person name="Cannon S."/>
            <person name="Baek J."/>
            <person name="Rosen B.D."/>
            <person name="Tar'an B."/>
            <person name="Millan T."/>
            <person name="Zhang X."/>
            <person name="Ramsay L.D."/>
            <person name="Iwata A."/>
            <person name="Wang Y."/>
            <person name="Nelson W."/>
            <person name="Farmer A.D."/>
            <person name="Gaur P.M."/>
            <person name="Soderlund C."/>
            <person name="Penmetsa R.V."/>
            <person name="Xu C."/>
            <person name="Bharti A.K."/>
            <person name="He W."/>
            <person name="Winter P."/>
            <person name="Zhao S."/>
            <person name="Hane J.K."/>
            <person name="Carrasquilla-Garcia N."/>
            <person name="Condie J.A."/>
            <person name="Upadhyaya H.D."/>
            <person name="Luo M.C."/>
            <person name="Thudi M."/>
            <person name="Gowda C.L."/>
            <person name="Singh N.P."/>
            <person name="Lichtenzveig J."/>
            <person name="Gali K.K."/>
            <person name="Rubio J."/>
            <person name="Nadarajan N."/>
            <person name="Dolezel J."/>
            <person name="Bansal K.C."/>
            <person name="Xu X."/>
            <person name="Edwards D."/>
            <person name="Zhang G."/>
            <person name="Kahl G."/>
            <person name="Gil J."/>
            <person name="Singh K.B."/>
            <person name="Datta S.K."/>
            <person name="Jackson S.A."/>
            <person name="Wang J."/>
            <person name="Cook D.R."/>
        </authorList>
    </citation>
    <scope>NUCLEOTIDE SEQUENCE [LARGE SCALE GENOMIC DNA]</scope>
    <source>
        <strain evidence="3">cv. CDC Frontier</strain>
    </source>
</reference>
<name>A0A1S2XE52_CICAR</name>
<dbReference type="RefSeq" id="XP_004486558.2">
    <property type="nucleotide sequence ID" value="XM_004486501.3"/>
</dbReference>
<dbReference type="KEGG" id="cam:101503433"/>
<dbReference type="Gene3D" id="3.40.50.150">
    <property type="entry name" value="Vaccinia Virus protein VP39"/>
    <property type="match status" value="1"/>
</dbReference>
<accession>A0A1S2XE52</accession>
<keyword evidence="1" id="KW-0812">Transmembrane</keyword>
<dbReference type="AlphaFoldDB" id="A0A1S2XE52"/>
<evidence type="ECO:0000313" key="4">
    <source>
        <dbReference type="RefSeq" id="XP_004486558.2"/>
    </source>
</evidence>
<evidence type="ECO:0000313" key="5">
    <source>
        <dbReference type="RefSeq" id="XP_027187028.1"/>
    </source>
</evidence>
<dbReference type="InterPro" id="IPR013216">
    <property type="entry name" value="Methyltransf_11"/>
</dbReference>
<dbReference type="PaxDb" id="3827-XP_004486558.1"/>
<keyword evidence="1" id="KW-0472">Membrane</keyword>
<sequence>MLITWNYFYFLGSIHQKNSLIIATINYTKFPPLCSLVLHSSLPLLCSFSLTPLRKRDMANETHHDQQFSKTLPSYNQHAHTHNKNHKLMKSFMLVIFTNLVTIYIFTGPFSFMYQYSSISSSDSNSILQELNSTKAQLAASHTILSQLHQRLNSTNLLVQALLIDLTREQEKQSNRADKNPSTVNLGNDDDFTTADAATISDELSIALGPHKLPFGYSPKIGSGQIHMPIGEACLRLHHEELKQFMTYDIGGECPVDDVLSQGLILKGCEPLPRRRCHPKSPMNYVEPAPFPDSLWKIPPDTSINWDSYICKSYQCLVDRKNEPGSYDCKGCFDLEKEEKIKWIFDDGELDFGIDQVLATKAAGTIRIGLDIGGGTGTFAVRMKERNVTIITSTLNLDGPFNNMIASRGLIPMHISISQRFPFFENTLDIVHSMNVIGNWMPDTMLEFVLYDIYRVLRPGGLFWLDHFFCFGSQLNKTYMPMLDRVGFNKLRWHVGVKLDPGVRKNVWFISALMEKPTI</sequence>
<dbReference type="SUPFAM" id="SSF53335">
    <property type="entry name" value="S-adenosyl-L-methionine-dependent methyltransferases"/>
    <property type="match status" value="1"/>
</dbReference>
<dbReference type="OrthoDB" id="2013972at2759"/>
<dbReference type="InterPro" id="IPR053223">
    <property type="entry name" value="Prob_Methyltransferase"/>
</dbReference>
<keyword evidence="1" id="KW-1133">Transmembrane helix</keyword>
<dbReference type="Pfam" id="PF08241">
    <property type="entry name" value="Methyltransf_11"/>
    <property type="match status" value="1"/>
</dbReference>
<proteinExistence type="predicted"/>
<feature type="transmembrane region" description="Helical" evidence="1">
    <location>
        <begin position="92"/>
        <end position="114"/>
    </location>
</feature>